<dbReference type="AlphaFoldDB" id="A0AAU4JZQ3"/>
<dbReference type="PANTHER" id="PTHR35446">
    <property type="entry name" value="SI:CH211-175M2.5"/>
    <property type="match status" value="1"/>
</dbReference>
<proteinExistence type="predicted"/>
<protein>
    <submittedName>
        <fullName evidence="2">Carboxymuconolactone decarboxylase family protein</fullName>
    </submittedName>
</protein>
<evidence type="ECO:0000259" key="1">
    <source>
        <dbReference type="Pfam" id="PF02627"/>
    </source>
</evidence>
<dbReference type="Pfam" id="PF02627">
    <property type="entry name" value="CMD"/>
    <property type="match status" value="1"/>
</dbReference>
<sequence>MDLPHIYIDKQSPEAYRALGGVAAAVSDTAHGADLPRILVELINLRVSQINGCAFCLELHSRRAIAAGETVGRIATLPAWRETELFDETERAALLLAETVTTLPPHDVAEIHYERARAALTDDQVSAVIWVAIAINAFNRVSILSRHPVRQ</sequence>
<dbReference type="NCBIfam" id="TIGR00778">
    <property type="entry name" value="ahpD_dom"/>
    <property type="match status" value="1"/>
</dbReference>
<evidence type="ECO:0000313" key="2">
    <source>
        <dbReference type="EMBL" id="WUM19283.1"/>
    </source>
</evidence>
<dbReference type="RefSeq" id="WP_328856806.1">
    <property type="nucleotide sequence ID" value="NZ_CP108021.1"/>
</dbReference>
<dbReference type="InterPro" id="IPR004675">
    <property type="entry name" value="AhpD_core"/>
</dbReference>
<keyword evidence="3" id="KW-1185">Reference proteome</keyword>
<dbReference type="InterPro" id="IPR003779">
    <property type="entry name" value="CMD-like"/>
</dbReference>
<dbReference type="InterPro" id="IPR029032">
    <property type="entry name" value="AhpD-like"/>
</dbReference>
<dbReference type="KEGG" id="whr:OG579_16460"/>
<dbReference type="GO" id="GO:0051920">
    <property type="term" value="F:peroxiredoxin activity"/>
    <property type="evidence" value="ECO:0007669"/>
    <property type="project" value="InterPro"/>
</dbReference>
<dbReference type="PANTHER" id="PTHR35446:SF2">
    <property type="entry name" value="CARBOXYMUCONOLACTONE DECARBOXYLASE-LIKE DOMAIN-CONTAINING PROTEIN"/>
    <property type="match status" value="1"/>
</dbReference>
<gene>
    <name evidence="2" type="ORF">OG579_16460</name>
</gene>
<reference evidence="2 3" key="1">
    <citation type="submission" date="2022-10" db="EMBL/GenBank/DDBJ databases">
        <title>The complete genomes of actinobacterial strains from the NBC collection.</title>
        <authorList>
            <person name="Joergensen T.S."/>
            <person name="Alvarez Arevalo M."/>
            <person name="Sterndorff E.B."/>
            <person name="Faurdal D."/>
            <person name="Vuksanovic O."/>
            <person name="Mourched A.-S."/>
            <person name="Charusanti P."/>
            <person name="Shaw S."/>
            <person name="Blin K."/>
            <person name="Weber T."/>
        </authorList>
    </citation>
    <scope>NUCLEOTIDE SEQUENCE [LARGE SCALE GENOMIC DNA]</scope>
    <source>
        <strain evidence="2 3">NBC_00319</strain>
    </source>
</reference>
<dbReference type="Gene3D" id="1.20.1290.10">
    <property type="entry name" value="AhpD-like"/>
    <property type="match status" value="1"/>
</dbReference>
<evidence type="ECO:0000313" key="3">
    <source>
        <dbReference type="Proteomes" id="UP001432128"/>
    </source>
</evidence>
<dbReference type="Proteomes" id="UP001432128">
    <property type="component" value="Chromosome"/>
</dbReference>
<dbReference type="EMBL" id="CP108021">
    <property type="protein sequence ID" value="WUM19283.1"/>
    <property type="molecule type" value="Genomic_DNA"/>
</dbReference>
<organism evidence="2 3">
    <name type="scientific">Williamsia herbipolensis</name>
    <dbReference type="NCBI Taxonomy" id="1603258"/>
    <lineage>
        <taxon>Bacteria</taxon>
        <taxon>Bacillati</taxon>
        <taxon>Actinomycetota</taxon>
        <taxon>Actinomycetes</taxon>
        <taxon>Mycobacteriales</taxon>
        <taxon>Nocardiaceae</taxon>
        <taxon>Williamsia</taxon>
    </lineage>
</organism>
<name>A0AAU4JZQ3_9NOCA</name>
<dbReference type="SUPFAM" id="SSF69118">
    <property type="entry name" value="AhpD-like"/>
    <property type="match status" value="1"/>
</dbReference>
<accession>A0AAU4JZQ3</accession>
<feature type="domain" description="Carboxymuconolactone decarboxylase-like" evidence="1">
    <location>
        <begin position="13"/>
        <end position="98"/>
    </location>
</feature>